<dbReference type="EMBL" id="SUNJ01003661">
    <property type="protein sequence ID" value="TPP65077.1"/>
    <property type="molecule type" value="Genomic_DNA"/>
</dbReference>
<proteinExistence type="predicted"/>
<name>A0A504Z3I9_FASGI</name>
<reference evidence="1 2" key="1">
    <citation type="submission" date="2019-04" db="EMBL/GenBank/DDBJ databases">
        <title>Annotation for the trematode Fasciola gigantica.</title>
        <authorList>
            <person name="Choi Y.-J."/>
        </authorList>
    </citation>
    <scope>NUCLEOTIDE SEQUENCE [LARGE SCALE GENOMIC DNA]</scope>
    <source>
        <strain evidence="1">Uganda_cow_1</strain>
    </source>
</reference>
<sequence>MRFAFIFTRTFHPTSCIPESSGTGSVFDFTLAPSRPQEKRCARIPSRGIATGSRDSTGANRSRQVDSTLALTGSGHCRQMKKILFPH</sequence>
<keyword evidence="2" id="KW-1185">Reference proteome</keyword>
<evidence type="ECO:0000313" key="2">
    <source>
        <dbReference type="Proteomes" id="UP000316759"/>
    </source>
</evidence>
<accession>A0A504Z3I9</accession>
<protein>
    <submittedName>
        <fullName evidence="1">Uncharacterized protein</fullName>
    </submittedName>
</protein>
<organism evidence="1 2">
    <name type="scientific">Fasciola gigantica</name>
    <name type="common">Giant liver fluke</name>
    <dbReference type="NCBI Taxonomy" id="46835"/>
    <lineage>
        <taxon>Eukaryota</taxon>
        <taxon>Metazoa</taxon>
        <taxon>Spiralia</taxon>
        <taxon>Lophotrochozoa</taxon>
        <taxon>Platyhelminthes</taxon>
        <taxon>Trematoda</taxon>
        <taxon>Digenea</taxon>
        <taxon>Plagiorchiida</taxon>
        <taxon>Echinostomata</taxon>
        <taxon>Echinostomatoidea</taxon>
        <taxon>Fasciolidae</taxon>
        <taxon>Fasciola</taxon>
    </lineage>
</organism>
<comment type="caution">
    <text evidence="1">The sequence shown here is derived from an EMBL/GenBank/DDBJ whole genome shotgun (WGS) entry which is preliminary data.</text>
</comment>
<evidence type="ECO:0000313" key="1">
    <source>
        <dbReference type="EMBL" id="TPP65077.1"/>
    </source>
</evidence>
<gene>
    <name evidence="1" type="ORF">FGIG_08316</name>
</gene>
<dbReference type="AlphaFoldDB" id="A0A504Z3I9"/>
<dbReference type="Proteomes" id="UP000316759">
    <property type="component" value="Unassembled WGS sequence"/>
</dbReference>